<accession>A0AA36G137</accession>
<organism evidence="2 3">
    <name type="scientific">Mesorhabditis spiculigera</name>
    <dbReference type="NCBI Taxonomy" id="96644"/>
    <lineage>
        <taxon>Eukaryota</taxon>
        <taxon>Metazoa</taxon>
        <taxon>Ecdysozoa</taxon>
        <taxon>Nematoda</taxon>
        <taxon>Chromadorea</taxon>
        <taxon>Rhabditida</taxon>
        <taxon>Rhabditina</taxon>
        <taxon>Rhabditomorpha</taxon>
        <taxon>Rhabditoidea</taxon>
        <taxon>Rhabditidae</taxon>
        <taxon>Mesorhabditinae</taxon>
        <taxon>Mesorhabditis</taxon>
    </lineage>
</organism>
<keyword evidence="3" id="KW-1185">Reference proteome</keyword>
<reference evidence="2" key="1">
    <citation type="submission" date="2023-06" db="EMBL/GenBank/DDBJ databases">
        <authorList>
            <person name="Delattre M."/>
        </authorList>
    </citation>
    <scope>NUCLEOTIDE SEQUENCE</scope>
    <source>
        <strain evidence="2">AF72</strain>
    </source>
</reference>
<evidence type="ECO:0000313" key="3">
    <source>
        <dbReference type="Proteomes" id="UP001177023"/>
    </source>
</evidence>
<sequence>MFLIFIPAFLHHANCLKCVVNETTPARFGASPTCEGDTCWLFYDPWMQHYARDCMTGIAREPGCRRAVVDRKDNMYLCYCNHSTKCNTEFPVFHDQNRTVTWAGKNLPNTDVIPQKVTCGTEFFQHELTVPANLAPTIDWLNVTTTVTTTNEAAGCYINGYINMPRDVNLTATFRADLLIQARQEYLFALDPALWEAAFPILFLGSLYAIQFFPYRQVFQKFCREVVELRLQ</sequence>
<feature type="chain" id="PRO_5041368134" evidence="1">
    <location>
        <begin position="16"/>
        <end position="232"/>
    </location>
</feature>
<dbReference type="AlphaFoldDB" id="A0AA36G137"/>
<proteinExistence type="predicted"/>
<keyword evidence="1" id="KW-0732">Signal</keyword>
<dbReference type="Proteomes" id="UP001177023">
    <property type="component" value="Unassembled WGS sequence"/>
</dbReference>
<evidence type="ECO:0000256" key="1">
    <source>
        <dbReference type="SAM" id="SignalP"/>
    </source>
</evidence>
<gene>
    <name evidence="2" type="ORF">MSPICULIGERA_LOCUS13966</name>
</gene>
<dbReference type="EMBL" id="CATQJA010002640">
    <property type="protein sequence ID" value="CAJ0575657.1"/>
    <property type="molecule type" value="Genomic_DNA"/>
</dbReference>
<feature type="non-terminal residue" evidence="2">
    <location>
        <position position="232"/>
    </location>
</feature>
<protein>
    <submittedName>
        <fullName evidence="2">Uncharacterized protein</fullName>
    </submittedName>
</protein>
<evidence type="ECO:0000313" key="2">
    <source>
        <dbReference type="EMBL" id="CAJ0575657.1"/>
    </source>
</evidence>
<feature type="signal peptide" evidence="1">
    <location>
        <begin position="1"/>
        <end position="15"/>
    </location>
</feature>
<name>A0AA36G137_9BILA</name>
<comment type="caution">
    <text evidence="2">The sequence shown here is derived from an EMBL/GenBank/DDBJ whole genome shotgun (WGS) entry which is preliminary data.</text>
</comment>